<reference evidence="2" key="2">
    <citation type="journal article" date="2010" name="Mol. Plant Microbe Interact.">
        <title>Rhodococcus fascians impacts plant development through the dynamic fas-mediated production of a cytokinin mix.</title>
        <authorList>
            <person name="Pertry I."/>
            <person name="Vaclavikova K."/>
            <person name="Gemrotova M."/>
            <person name="Spichal L."/>
            <person name="Galuszka P."/>
            <person name="Depuydt S."/>
            <person name="Temmerman W."/>
            <person name="Stes E."/>
            <person name="De Keyser A."/>
            <person name="Riefler M."/>
            <person name="Biondi S."/>
            <person name="Novak O."/>
            <person name="Schmulling T."/>
            <person name="Strnad M."/>
            <person name="Tarkowski P."/>
            <person name="Holsters M."/>
            <person name="Vereecke D."/>
        </authorList>
    </citation>
    <scope>NUCLEOTIDE SEQUENCE</scope>
    <source>
        <strain evidence="2">D188</strain>
        <plasmid evidence="2">pFiD188</plasmid>
    </source>
</reference>
<feature type="domain" description="GmrSD restriction endonucleases C-terminal" evidence="1">
    <location>
        <begin position="101"/>
        <end position="229"/>
    </location>
</feature>
<gene>
    <name evidence="2" type="ORF">pFi_170</name>
</gene>
<keyword evidence="2" id="KW-0614">Plasmid</keyword>
<reference evidence="2" key="1">
    <citation type="journal article" date="2009" name="Proc. Natl. Acad. Sci. U.S.A.">
        <title>Identification of Rhodococcus fascians cytokinins and their modus operandi to reshape the plant.</title>
        <authorList>
            <person name="Pertry I."/>
            <person name="Vaclavikova K."/>
            <person name="Depuydt S."/>
            <person name="Galuszka P."/>
            <person name="Spichal L."/>
            <person name="Temmerman W."/>
            <person name="Stes E."/>
            <person name="Schmulling T."/>
            <person name="Kakimoto T."/>
            <person name="Van Montagu M.C."/>
            <person name="Strnad M."/>
            <person name="Holsters M."/>
            <person name="Tarkowski P."/>
            <person name="Vereecke D."/>
        </authorList>
    </citation>
    <scope>NUCLEOTIDE SEQUENCE</scope>
    <source>
        <strain evidence="2">D188</strain>
        <plasmid evidence="2">pFiD188</plasmid>
    </source>
</reference>
<evidence type="ECO:0000259" key="1">
    <source>
        <dbReference type="Pfam" id="PF07510"/>
    </source>
</evidence>
<dbReference type="PANTHER" id="PTHR24094">
    <property type="entry name" value="SECRETED PROTEIN"/>
    <property type="match status" value="1"/>
</dbReference>
<geneLocation type="plasmid" evidence="2">
    <name>pFiD188</name>
</geneLocation>
<accession>G8JZ35</accession>
<dbReference type="RefSeq" id="WP_015586224.1">
    <property type="nucleotide sequence ID" value="NC_021080.1"/>
</dbReference>
<dbReference type="PATRIC" id="fig|1051973.4.peg.5079"/>
<evidence type="ECO:0000313" key="2">
    <source>
        <dbReference type="EMBL" id="AET25306.1"/>
    </source>
</evidence>
<reference evidence="2" key="3">
    <citation type="journal article" date="2011" name="Annu. Rev. Phytopathol.">
        <title>A successful bacterial coup d'etat: how Rhodococcus fascians redirects plant development.</title>
        <authorList>
            <person name="Stes E."/>
            <person name="Vandeputte O.M."/>
            <person name="El Jaziri M."/>
            <person name="Holsters M."/>
            <person name="Vereecke D."/>
        </authorList>
    </citation>
    <scope>NUCLEOTIDE SEQUENCE</scope>
    <source>
        <strain evidence="2">D188</strain>
        <plasmid evidence="2">pFiD188</plasmid>
    </source>
</reference>
<proteinExistence type="predicted"/>
<dbReference type="PANTHER" id="PTHR24094:SF15">
    <property type="entry name" value="AMP-DEPENDENT SYNTHETASE_LIGASE DOMAIN-CONTAINING PROTEIN-RELATED"/>
    <property type="match status" value="1"/>
</dbReference>
<dbReference type="Pfam" id="PF07510">
    <property type="entry name" value="GmrSD_C"/>
    <property type="match status" value="1"/>
</dbReference>
<dbReference type="KEGG" id="rfa:A3L23_05032"/>
<dbReference type="EMBL" id="JN093097">
    <property type="protein sequence ID" value="AET25306.1"/>
    <property type="molecule type" value="Genomic_DNA"/>
</dbReference>
<name>G8JZ35_RHOFA</name>
<sequence>MSARGRLRIAVPIVMAVLAVGTYTFGTHADPLSRLAVVNTPDPAAASTPVPIAQLLAQLETVDSLADVDGYDRSCKKGSGCVFGPAWTDDSSAPGSHNGCDTRNDVLATQLIDVEFKPGTRDCKVAAGILHDPYTGSTIDDLGKIQIDHVYPLARAWDAGAWAWSIDQRTAFANDVDINLLAVDGRTNQQKSDKGIDTWLPPNAPYQCRYVTSYLTVAAKYDLDITSADARTASSVCSQ</sequence>
<organism evidence="2">
    <name type="scientific">Rhodococcoides fascians D188</name>
    <dbReference type="NCBI Taxonomy" id="1051973"/>
    <lineage>
        <taxon>Bacteria</taxon>
        <taxon>Bacillati</taxon>
        <taxon>Actinomycetota</taxon>
        <taxon>Actinomycetes</taxon>
        <taxon>Mycobacteriales</taxon>
        <taxon>Nocardiaceae</taxon>
        <taxon>Rhodococcoides</taxon>
    </lineage>
</organism>
<reference evidence="2" key="4">
    <citation type="submission" date="2011-06" db="EMBL/GenBank/DDBJ databases">
        <authorList>
            <person name="Vereecke D.M."/>
        </authorList>
    </citation>
    <scope>NUCLEOTIDE SEQUENCE</scope>
    <source>
        <strain evidence="2">D188</strain>
        <plasmid evidence="2">pFiD188</plasmid>
    </source>
</reference>
<protein>
    <recommendedName>
        <fullName evidence="1">GmrSD restriction endonucleases C-terminal domain-containing protein</fullName>
    </recommendedName>
</protein>
<reference evidence="2" key="5">
    <citation type="journal article" date="2012" name="Mol. Plant Microbe Interact.">
        <title>pFiD188, the linear virulence plasmid of Rhodococcus fascians D188.</title>
        <authorList>
            <person name="Francis I."/>
            <person name="De Keyser A."/>
            <person name="De Backer P."/>
            <person name="Simon-Mateo C."/>
            <person name="Kalkus J."/>
            <person name="Pertry I."/>
            <person name="Ardiles-Diaz W."/>
            <person name="De Rycke R."/>
            <person name="Vandeputte O.M."/>
            <person name="El Jaziri M."/>
            <person name="Holsters M."/>
            <person name="Vereecke D."/>
        </authorList>
    </citation>
    <scope>NUCLEOTIDE SEQUENCE</scope>
    <source>
        <strain evidence="2">D188</strain>
        <plasmid evidence="2">pFiD188</plasmid>
    </source>
</reference>
<dbReference type="AlphaFoldDB" id="G8JZ35"/>
<dbReference type="InterPro" id="IPR011089">
    <property type="entry name" value="GmrSD_C"/>
</dbReference>